<dbReference type="EMBL" id="PYSW02000012">
    <property type="protein sequence ID" value="KAG2387698.1"/>
    <property type="molecule type" value="Genomic_DNA"/>
</dbReference>
<dbReference type="Pfam" id="PF00583">
    <property type="entry name" value="Acetyltransf_1"/>
    <property type="match status" value="1"/>
</dbReference>
<reference evidence="4 5" key="1">
    <citation type="journal article" date="2018" name="BMC Genomics">
        <title>The genome of Naegleria lovaniensis, the basis for a comparative approach to unravel pathogenicity factors of the human pathogenic amoeba N. fowleri.</title>
        <authorList>
            <person name="Liechti N."/>
            <person name="Schurch N."/>
            <person name="Bruggmann R."/>
            <person name="Wittwer M."/>
        </authorList>
    </citation>
    <scope>NUCLEOTIDE SEQUENCE [LARGE SCALE GENOMIC DNA]</scope>
    <source>
        <strain evidence="4 5">ATCC 30569</strain>
    </source>
</reference>
<dbReference type="RefSeq" id="XP_044551690.1">
    <property type="nucleotide sequence ID" value="XM_044688737.1"/>
</dbReference>
<dbReference type="Proteomes" id="UP000816034">
    <property type="component" value="Unassembled WGS sequence"/>
</dbReference>
<organism evidence="4 5">
    <name type="scientific">Naegleria lovaniensis</name>
    <name type="common">Amoeba</name>
    <dbReference type="NCBI Taxonomy" id="51637"/>
    <lineage>
        <taxon>Eukaryota</taxon>
        <taxon>Discoba</taxon>
        <taxon>Heterolobosea</taxon>
        <taxon>Tetramitia</taxon>
        <taxon>Eutetramitia</taxon>
        <taxon>Vahlkampfiidae</taxon>
        <taxon>Naegleria</taxon>
    </lineage>
</organism>
<dbReference type="InterPro" id="IPR000182">
    <property type="entry name" value="GNAT_dom"/>
</dbReference>
<dbReference type="CDD" id="cd04301">
    <property type="entry name" value="NAT_SF"/>
    <property type="match status" value="1"/>
</dbReference>
<dbReference type="GO" id="GO:0007064">
    <property type="term" value="P:mitotic sister chromatid cohesion"/>
    <property type="evidence" value="ECO:0007669"/>
    <property type="project" value="TreeGrafter"/>
</dbReference>
<dbReference type="SUPFAM" id="SSF55729">
    <property type="entry name" value="Acyl-CoA N-acyltransferases (Nat)"/>
    <property type="match status" value="1"/>
</dbReference>
<proteinExistence type="predicted"/>
<dbReference type="AlphaFoldDB" id="A0AA88KML1"/>
<evidence type="ECO:0000259" key="3">
    <source>
        <dbReference type="PROSITE" id="PS51186"/>
    </source>
</evidence>
<keyword evidence="1" id="KW-0808">Transferase</keyword>
<evidence type="ECO:0000256" key="1">
    <source>
        <dbReference type="ARBA" id="ARBA00022679"/>
    </source>
</evidence>
<accession>A0AA88KML1</accession>
<dbReference type="Gene3D" id="3.40.630.30">
    <property type="match status" value="1"/>
</dbReference>
<dbReference type="PROSITE" id="PS51186">
    <property type="entry name" value="GNAT"/>
    <property type="match status" value="1"/>
</dbReference>
<evidence type="ECO:0000313" key="5">
    <source>
        <dbReference type="Proteomes" id="UP000816034"/>
    </source>
</evidence>
<comment type="caution">
    <text evidence="4">The sequence shown here is derived from an EMBL/GenBank/DDBJ whole genome shotgun (WGS) entry which is preliminary data.</text>
</comment>
<keyword evidence="5" id="KW-1185">Reference proteome</keyword>
<dbReference type="InterPro" id="IPR051556">
    <property type="entry name" value="N-term/lysine_N-AcTrnsfr"/>
</dbReference>
<dbReference type="InterPro" id="IPR016181">
    <property type="entry name" value="Acyl_CoA_acyltransferase"/>
</dbReference>
<dbReference type="GeneID" id="68093748"/>
<sequence>MVQVNNQANLIDHRSFFSTHENHKKLSENQKLRLMGVIDKNVEQLKILNNYIYPIKYRDSIYEQILQRGPDFSSFAIFNDIAVGSFSCRIEQYNNDKAIYIMLLGVLPKYRKLGIGKQLMEKIFDIAKQNGISTCFLHVHTANEGAIKFYEKLGFTKQKTLENFYAKDDIGSLPTRDAYLMEVKLQ</sequence>
<feature type="domain" description="N-acetyltransferase" evidence="3">
    <location>
        <begin position="32"/>
        <end position="186"/>
    </location>
</feature>
<protein>
    <recommendedName>
        <fullName evidence="3">N-acetyltransferase domain-containing protein</fullName>
    </recommendedName>
</protein>
<evidence type="ECO:0000313" key="4">
    <source>
        <dbReference type="EMBL" id="KAG2387698.1"/>
    </source>
</evidence>
<gene>
    <name evidence="4" type="ORF">C9374_001292</name>
</gene>
<dbReference type="GO" id="GO:0008080">
    <property type="term" value="F:N-acetyltransferase activity"/>
    <property type="evidence" value="ECO:0007669"/>
    <property type="project" value="TreeGrafter"/>
</dbReference>
<keyword evidence="2" id="KW-0012">Acyltransferase</keyword>
<evidence type="ECO:0000256" key="2">
    <source>
        <dbReference type="ARBA" id="ARBA00023315"/>
    </source>
</evidence>
<dbReference type="GO" id="GO:0031415">
    <property type="term" value="C:NatA complex"/>
    <property type="evidence" value="ECO:0007669"/>
    <property type="project" value="TreeGrafter"/>
</dbReference>
<name>A0AA88KML1_NAELO</name>
<dbReference type="PANTHER" id="PTHR42919">
    <property type="entry name" value="N-ALPHA-ACETYLTRANSFERASE"/>
    <property type="match status" value="1"/>
</dbReference>
<dbReference type="PANTHER" id="PTHR42919:SF8">
    <property type="entry name" value="N-ALPHA-ACETYLTRANSFERASE 50"/>
    <property type="match status" value="1"/>
</dbReference>